<sequence length="1708" mass="192863">MSTYLNDLSSVPPLNPAAMAPWLAAKRSSNQLLRIATTVSHSNTAPATTARLIHKPKVMADSMSIKHTILRNGTPQEVASYLKEVRANAADPTSITYNLHEAVVRGSIPHSIFPIWIPISDDAKSIVAALNQSGSTSERRAAMRAFLKAMRSEDTMIPVWNAAGGAQGVATLMSNLSVKEVKMLCNGLARTASLPHGRSQRRAKLTELIAILGAGTPVPKENPDARPLLSHYRRILPACTTDRVAEHEGTSPKWTARQRSNLLRTHPTFYETKFLDSIFSNGESPTAEFDGDTFTQLINNNFGFAKDMLLKYLDVGAELPVTPDVFINQIALPIVKRLRRRRTGVQQHLPLEILELLVRLISRHSDLQTMLDDSLVGVMFYVIKFWEHTRSTRPQVEQHLVELLELTPETEWQSAKQIIPHLQAVNPAVSYRLFRLMLRHLPAFKLDIDDAIDNKDISLEKIKGPWPARFFVTTLARDDRLASLRLVQRLMIAFPDGRFLEFSYGRESSIFEHEQNSDSVQGDALALEAFLWRSSPTSSPLDPSHYSKIDTDLERRRRKASSSRDWESRALWAQSALDLSIAAGSLDLYAENLLWARRFNKDVFAVKKLYDEQSLQTAEGLDLLSGIDVTSHAGKPQFDPATSIRSANKIMMQLLETAAMALREPSFQIYDWRDVIELPTAVIKRRFQLVNEFQDARKLTDAEIYKVLWQPTLDFLIEVETFMLHPSHNKLYPLGSDGLYMVGDCFGSREKRPHVFKFVDGLAKARDELWQKHRPQRFPSVLTLGEPWPKGLPVQSMLPRSFFGLEDIDAMPYVRERIEKVVFGAPEVLLKEPPNDVESQQAIGQFVDEYSFALKAYIRTGEGSSQQEERTRKAWRHAVDSLSGARMTKDEALRLWKKRFERMYFPLPKDIKAEFPRRIPPSIPDVEDPETPTEWNPDPGYTEFGEIGGKKIPGAIIDNVIERGQPCLGGDSTWMTPTWSDAEEVPPRHSPDFWDASQFSLPLPRKNVDAYFASLLLALNTIHGSDSSVLKHPFPSQADVRYPALYLDQDFLETIEEAFFYGNEAQVEHMIKSGPPALLVPVVQSILQNVAVSENSESPTHARIQLAMKLIKVLADSDHPSLAFPFIRDVVLNRPGDSAWHRELLTKAFFNAIPPQEAKKLLGMISIGIQEKLEEQQARYKKAKEEGGELAARSPPAVKVTTVKMLATLLSNAPFLDVKSTVDILSGLLTKAQHIDIRVAIIQTMFDTLEAETASPDVKNRILGVIEDLAVPLAASLDELHPMTEDDWTQAEADGALPEVANANDRSAAPIRSLFYNLEIKLCNDPVSKAKLVGITDRLILQSAENNRRWLELFLKKNGFSLPPGESFPLSPVDPAMLKIFQRTREYFSRPMLEMLSRYALANVRPSPGMVAITKKIESNATLASSNAGRHWLQLFSGNERTMVFGDWTYCLEQMHLPHMSKDVANPNDRITVDMLQRFAKDFADGLISHGDPSYVEALLRHKSEAMMREKSPETLKSWQMTTQPVLRSVIARVEELRTPSWQYDPKREPKVLPDPFRLRVAMLAVPPGGADMDALFAKEISALIDELANGHAMYHSHWIHLKHQLARNYSVWAPRLVHVAIILGDLSNVNVENPTLADYLRVETARDLIKQAENPKVRNDINKLKEILRTWEESPVEDFRSYQRDVATLPLFDEYLAVTFLFARRNR</sequence>
<keyword evidence="3" id="KW-1185">Reference proteome</keyword>
<name>A0A9P7QWB1_9PEZI</name>
<keyword evidence="1" id="KW-0175">Coiled coil</keyword>
<organism evidence="2 3">
    <name type="scientific">Colletotrichum scovillei</name>
    <dbReference type="NCBI Taxonomy" id="1209932"/>
    <lineage>
        <taxon>Eukaryota</taxon>
        <taxon>Fungi</taxon>
        <taxon>Dikarya</taxon>
        <taxon>Ascomycota</taxon>
        <taxon>Pezizomycotina</taxon>
        <taxon>Sordariomycetes</taxon>
        <taxon>Hypocreomycetidae</taxon>
        <taxon>Glomerellales</taxon>
        <taxon>Glomerellaceae</taxon>
        <taxon>Colletotrichum</taxon>
        <taxon>Colletotrichum acutatum species complex</taxon>
    </lineage>
</organism>
<dbReference type="Proteomes" id="UP000699042">
    <property type="component" value="Unassembled WGS sequence"/>
</dbReference>
<protein>
    <submittedName>
        <fullName evidence="2">Uncharacterized protein</fullName>
    </submittedName>
</protein>
<accession>A0A9P7QWB1</accession>
<evidence type="ECO:0000313" key="3">
    <source>
        <dbReference type="Proteomes" id="UP000699042"/>
    </source>
</evidence>
<comment type="caution">
    <text evidence="2">The sequence shown here is derived from an EMBL/GenBank/DDBJ whole genome shotgun (WGS) entry which is preliminary data.</text>
</comment>
<feature type="coiled-coil region" evidence="1">
    <location>
        <begin position="1166"/>
        <end position="1193"/>
    </location>
</feature>
<evidence type="ECO:0000313" key="2">
    <source>
        <dbReference type="EMBL" id="KAG7041481.1"/>
    </source>
</evidence>
<gene>
    <name evidence="2" type="ORF">JMJ77_003586</name>
</gene>
<evidence type="ECO:0000256" key="1">
    <source>
        <dbReference type="SAM" id="Coils"/>
    </source>
</evidence>
<dbReference type="EMBL" id="JAESDN010000015">
    <property type="protein sequence ID" value="KAG7041481.1"/>
    <property type="molecule type" value="Genomic_DNA"/>
</dbReference>
<proteinExistence type="predicted"/>
<reference evidence="2" key="1">
    <citation type="submission" date="2021-05" db="EMBL/GenBank/DDBJ databases">
        <title>Comparative genomics of three Colletotrichum scovillei strains and genetic complementation revealed genes involved fungal growth and virulence on chili pepper.</title>
        <authorList>
            <person name="Hsieh D.-K."/>
            <person name="Chuang S.-C."/>
            <person name="Chen C.-Y."/>
            <person name="Chao Y.-T."/>
            <person name="Lu M.-Y.J."/>
            <person name="Lee M.-H."/>
            <person name="Shih M.-C."/>
        </authorList>
    </citation>
    <scope>NUCLEOTIDE SEQUENCE</scope>
    <source>
        <strain evidence="2">Coll-153</strain>
    </source>
</reference>